<reference evidence="4" key="3">
    <citation type="submission" date="2024-03" db="EMBL/GenBank/DDBJ databases">
        <authorList>
            <person name="Bromfield E.S.P."/>
            <person name="Cloutier S."/>
        </authorList>
    </citation>
    <scope>NUCLEOTIDE SEQUENCE</scope>
    <source>
        <strain evidence="4">5S5</strain>
    </source>
</reference>
<reference evidence="4" key="2">
    <citation type="journal article" date="2021" name="Int. J. Syst. Evol. Microbiol.">
        <title>Bradyrhizobium septentrionale sp. nov. (sv. septentrionale) and Bradyrhizobium quebecense sp. nov. (sv. septentrionale) associated with legumes native to Canada possess rearranged symbiosis genes and numerous insertion sequences.</title>
        <authorList>
            <person name="Bromfield E.S.P."/>
            <person name="Cloutier S."/>
        </authorList>
    </citation>
    <scope>NUCLEOTIDE SEQUENCE</scope>
    <source>
        <strain evidence="4">5S5</strain>
    </source>
</reference>
<dbReference type="EMBL" id="CP147711">
    <property type="protein sequence ID" value="WXC81536.1"/>
    <property type="molecule type" value="Genomic_DNA"/>
</dbReference>
<dbReference type="RefSeq" id="WP_166210027.1">
    <property type="nucleotide sequence ID" value="NZ_CP088285.1"/>
</dbReference>
<evidence type="ECO:0000256" key="2">
    <source>
        <dbReference type="SAM" id="SignalP"/>
    </source>
</evidence>
<proteinExistence type="predicted"/>
<organism evidence="3">
    <name type="scientific">Bradyrhizobium septentrionale</name>
    <dbReference type="NCBI Taxonomy" id="1404411"/>
    <lineage>
        <taxon>Bacteria</taxon>
        <taxon>Pseudomonadati</taxon>
        <taxon>Pseudomonadota</taxon>
        <taxon>Alphaproteobacteria</taxon>
        <taxon>Hyphomicrobiales</taxon>
        <taxon>Nitrobacteraceae</taxon>
        <taxon>Bradyrhizobium</taxon>
    </lineage>
</organism>
<dbReference type="AlphaFoldDB" id="A0A973ZZB4"/>
<sequence>MRALPLLLLGLAVVSAPALAQMKLQPKAAPGGGPETRYFNSIIGLMDGNADVILKETRQGKTVTAAVLDVCYPVEKGSDRKDRFIANLAVSGQSLTGTSQSIADKQPVTVKLTRKQTGDDFEFRGQITIGQAVTEVASTDNSDLSEKEFQDSQASQDDITPQPKDFTDVSPESIGVRVKLDAAADFLKSLKGEAVEIGTSSLAVTCDEVRAGEQTINLTVDPERASALLAKAKSTPGVTAAGWTSGVFEMDRTIRFAAADWRDGDKINKDKLASAVAGVLAKTLAAKPASATWNANTGKLKLVLKRPSAVYPALGLIQNYEVTALVSPDKPGSSDKLMLWVSTPTVSTSDDSAGAKLNLSDDSSGSDEEGSEPKDDNGGIDALIKEFKGQRWDADKSVWR</sequence>
<evidence type="ECO:0000256" key="1">
    <source>
        <dbReference type="SAM" id="MobiDB-lite"/>
    </source>
</evidence>
<feature type="region of interest" description="Disordered" evidence="1">
    <location>
        <begin position="345"/>
        <end position="382"/>
    </location>
</feature>
<keyword evidence="5" id="KW-1185">Reference proteome</keyword>
<reference evidence="3" key="1">
    <citation type="submission" date="2020-06" db="EMBL/GenBank/DDBJ databases">
        <title>Whole Genome Sequence of Bradyrhizobium sp. Strain 1S1.</title>
        <authorList>
            <person name="Bromfield E.S.P."/>
            <person name="Cloutier S."/>
        </authorList>
    </citation>
    <scope>NUCLEOTIDE SEQUENCE [LARGE SCALE GENOMIC DNA]</scope>
    <source>
        <strain evidence="3">1S1</strain>
    </source>
</reference>
<dbReference type="Proteomes" id="UP001432046">
    <property type="component" value="Chromosome"/>
</dbReference>
<evidence type="ECO:0000313" key="5">
    <source>
        <dbReference type="Proteomes" id="UP001432046"/>
    </source>
</evidence>
<accession>A0A973ZZB4</accession>
<feature type="region of interest" description="Disordered" evidence="1">
    <location>
        <begin position="140"/>
        <end position="170"/>
    </location>
</feature>
<keyword evidence="2" id="KW-0732">Signal</keyword>
<feature type="signal peptide" evidence="2">
    <location>
        <begin position="1"/>
        <end position="20"/>
    </location>
</feature>
<feature type="compositionally biased region" description="Basic and acidic residues" evidence="1">
    <location>
        <begin position="371"/>
        <end position="382"/>
    </location>
</feature>
<evidence type="ECO:0000313" key="3">
    <source>
        <dbReference type="EMBL" id="NVI42613.1"/>
    </source>
</evidence>
<dbReference type="EMBL" id="JAAOLE020000001">
    <property type="protein sequence ID" value="NVI42613.1"/>
    <property type="molecule type" value="Genomic_DNA"/>
</dbReference>
<name>A0A973ZZB4_9BRAD</name>
<protein>
    <submittedName>
        <fullName evidence="3">Uncharacterized protein</fullName>
    </submittedName>
</protein>
<evidence type="ECO:0000313" key="4">
    <source>
        <dbReference type="EMBL" id="WXC81536.1"/>
    </source>
</evidence>
<gene>
    <name evidence="3" type="ORF">HAP48_005760</name>
    <name evidence="4" type="ORF">WDK88_07905</name>
</gene>
<feature type="chain" id="PRO_5037823130" evidence="2">
    <location>
        <begin position="21"/>
        <end position="400"/>
    </location>
</feature>